<protein>
    <submittedName>
        <fullName evidence="1">Uncharacterized protein</fullName>
    </submittedName>
</protein>
<sequence>MWVGKISFVNVAEALAHSFAITTEFFTSKSIPNEETSPRVPNPNSLSSLRVPRLELRRKQLRGHSHARLSLPRLVMKHAKNKCFNAESTIQQLMTLVNHTASPLSYSYVPDQFSYTKISRTKRQIPPANYSLKVHSYSLLSEAEEYESGAFESDSFKERHMFKFHYLSNNYYRNRPNKITNPSQWTLFGDHFGVIDNAVSAMALAGKDSGFHGEGNEWYFL</sequence>
<evidence type="ECO:0000313" key="2">
    <source>
        <dbReference type="Proteomes" id="UP000030645"/>
    </source>
</evidence>
<organism evidence="1 2">
    <name type="scientific">Morus notabilis</name>
    <dbReference type="NCBI Taxonomy" id="981085"/>
    <lineage>
        <taxon>Eukaryota</taxon>
        <taxon>Viridiplantae</taxon>
        <taxon>Streptophyta</taxon>
        <taxon>Embryophyta</taxon>
        <taxon>Tracheophyta</taxon>
        <taxon>Spermatophyta</taxon>
        <taxon>Magnoliopsida</taxon>
        <taxon>eudicotyledons</taxon>
        <taxon>Gunneridae</taxon>
        <taxon>Pentapetalae</taxon>
        <taxon>rosids</taxon>
        <taxon>fabids</taxon>
        <taxon>Rosales</taxon>
        <taxon>Moraceae</taxon>
        <taxon>Moreae</taxon>
        <taxon>Morus</taxon>
    </lineage>
</organism>
<proteinExistence type="predicted"/>
<accession>W9SV99</accession>
<dbReference type="EMBL" id="KE346191">
    <property type="protein sequence ID" value="EXC29363.1"/>
    <property type="molecule type" value="Genomic_DNA"/>
</dbReference>
<name>W9SV99_9ROSA</name>
<gene>
    <name evidence="1" type="ORF">L484_021671</name>
</gene>
<dbReference type="Proteomes" id="UP000030645">
    <property type="component" value="Unassembled WGS sequence"/>
</dbReference>
<dbReference type="AlphaFoldDB" id="W9SV99"/>
<evidence type="ECO:0000313" key="1">
    <source>
        <dbReference type="EMBL" id="EXC29363.1"/>
    </source>
</evidence>
<keyword evidence="2" id="KW-1185">Reference proteome</keyword>
<reference evidence="2" key="1">
    <citation type="submission" date="2013-01" db="EMBL/GenBank/DDBJ databases">
        <title>Draft Genome Sequence of a Mulberry Tree, Morus notabilis C.K. Schneid.</title>
        <authorList>
            <person name="He N."/>
            <person name="Zhao S."/>
        </authorList>
    </citation>
    <scope>NUCLEOTIDE SEQUENCE</scope>
</reference>